<feature type="compositionally biased region" description="Polar residues" evidence="1">
    <location>
        <begin position="446"/>
        <end position="461"/>
    </location>
</feature>
<proteinExistence type="predicted"/>
<protein>
    <submittedName>
        <fullName evidence="2">G10227 protein</fullName>
    </submittedName>
</protein>
<dbReference type="EMBL" id="CAXHTA020000017">
    <property type="protein sequence ID" value="CAL5227292.1"/>
    <property type="molecule type" value="Genomic_DNA"/>
</dbReference>
<feature type="compositionally biased region" description="Low complexity" evidence="1">
    <location>
        <begin position="348"/>
        <end position="365"/>
    </location>
</feature>
<feature type="compositionally biased region" description="Low complexity" evidence="1">
    <location>
        <begin position="533"/>
        <end position="548"/>
    </location>
</feature>
<feature type="region of interest" description="Disordered" evidence="1">
    <location>
        <begin position="148"/>
        <end position="171"/>
    </location>
</feature>
<gene>
    <name evidence="2" type="primary">g10227</name>
    <name evidence="2" type="ORF">VP750_LOCUS9198</name>
</gene>
<evidence type="ECO:0000313" key="2">
    <source>
        <dbReference type="EMBL" id="CAL5227292.1"/>
    </source>
</evidence>
<name>A0ABP1G585_9CHLO</name>
<organism evidence="2 3">
    <name type="scientific">Coccomyxa viridis</name>
    <dbReference type="NCBI Taxonomy" id="1274662"/>
    <lineage>
        <taxon>Eukaryota</taxon>
        <taxon>Viridiplantae</taxon>
        <taxon>Chlorophyta</taxon>
        <taxon>core chlorophytes</taxon>
        <taxon>Trebouxiophyceae</taxon>
        <taxon>Trebouxiophyceae incertae sedis</taxon>
        <taxon>Coccomyxaceae</taxon>
        <taxon>Coccomyxa</taxon>
    </lineage>
</organism>
<evidence type="ECO:0000313" key="3">
    <source>
        <dbReference type="Proteomes" id="UP001497392"/>
    </source>
</evidence>
<reference evidence="2 3" key="1">
    <citation type="submission" date="2024-06" db="EMBL/GenBank/DDBJ databases">
        <authorList>
            <person name="Kraege A."/>
            <person name="Thomma B."/>
        </authorList>
    </citation>
    <scope>NUCLEOTIDE SEQUENCE [LARGE SCALE GENOMIC DNA]</scope>
</reference>
<dbReference type="Proteomes" id="UP001497392">
    <property type="component" value="Unassembled WGS sequence"/>
</dbReference>
<sequence length="611" mass="62551">MSSEMNVEKATTSTTNTPKPDDIAAALDEARQNARLLRVSSSLFLREAKELIDADKASVLVWASDFLEGSTEDAKERLEELQQSTTSCGLPSVSVESKKLLAELVGLGKIGGRVRRQAICLLAVMLDPAGEEAPALHKLLEQIPKGSLTKKKSVPVPPPVTPSTKAAPSKATVFRHHYTPDAPSFRAALSQKDSLPVLRRTGSHASSRRSSDAGQTSRPESALQDRTPAPIPEGAQLEDSQASSKASTPAPAAAVSAEPAPASGAALSSLSLGSTPGAQPAAEPAKGAVTEPKEGLQASEPVKAVPHSSGSAVKPAAPLGSVPGAQPAAEPAKGAATEPEQGLQASEPVKVVPHSSSSASAVKAATPLNGQQANGDAAHAQGPDEGANEGAAAPPTPSPAETVMKQPAESEASQTPQEKASHEGKEKKGAAAEQKSQTDNEPSARATVSLSQSSDTPTKPATQKEAADVYTPGAGMPEAPRRASAETPQQDPAARAGSIARPEEVSAFRMTRRRRSSAAAKAPAEPEKAPLDVVKAVEPAAPSSSPAEVSEDEDRPGPPNGKASEHRAEQGGKAAPPSLQDMMVPLEMNDAEAAKAVWTGTAVEPSPPGNT</sequence>
<feature type="compositionally biased region" description="Basic and acidic residues" evidence="1">
    <location>
        <begin position="419"/>
        <end position="430"/>
    </location>
</feature>
<feature type="compositionally biased region" description="Low complexity" evidence="1">
    <location>
        <begin position="323"/>
        <end position="340"/>
    </location>
</feature>
<evidence type="ECO:0000256" key="1">
    <source>
        <dbReference type="SAM" id="MobiDB-lite"/>
    </source>
</evidence>
<feature type="region of interest" description="Disordered" evidence="1">
    <location>
        <begin position="1"/>
        <end position="25"/>
    </location>
</feature>
<feature type="compositionally biased region" description="Low complexity" evidence="1">
    <location>
        <begin position="242"/>
        <end position="278"/>
    </location>
</feature>
<keyword evidence="3" id="KW-1185">Reference proteome</keyword>
<feature type="region of interest" description="Disordered" evidence="1">
    <location>
        <begin position="185"/>
        <end position="590"/>
    </location>
</feature>
<feature type="compositionally biased region" description="Polar residues" evidence="1">
    <location>
        <begin position="1"/>
        <end position="18"/>
    </location>
</feature>
<accession>A0ABP1G585</accession>
<comment type="caution">
    <text evidence="2">The sequence shown here is derived from an EMBL/GenBank/DDBJ whole genome shotgun (WGS) entry which is preliminary data.</text>
</comment>